<keyword evidence="2" id="KW-1185">Reference proteome</keyword>
<dbReference type="Proteomes" id="UP000822688">
    <property type="component" value="Chromosome 12"/>
</dbReference>
<comment type="caution">
    <text evidence="1">The sequence shown here is derived from an EMBL/GenBank/DDBJ whole genome shotgun (WGS) entry which is preliminary data.</text>
</comment>
<sequence>MGFVLGAVGIAFMGVVAVLGTSFRFGSRSSEEWIVVERPCCRKTETS</sequence>
<gene>
    <name evidence="1" type="ORF">KC19_12G058500</name>
</gene>
<accession>A0A8T0G422</accession>
<protein>
    <submittedName>
        <fullName evidence="1">Uncharacterized protein</fullName>
    </submittedName>
</protein>
<dbReference type="AlphaFoldDB" id="A0A8T0G422"/>
<proteinExistence type="predicted"/>
<organism evidence="1 2">
    <name type="scientific">Ceratodon purpureus</name>
    <name type="common">Fire moss</name>
    <name type="synonym">Dicranum purpureum</name>
    <dbReference type="NCBI Taxonomy" id="3225"/>
    <lineage>
        <taxon>Eukaryota</taxon>
        <taxon>Viridiplantae</taxon>
        <taxon>Streptophyta</taxon>
        <taxon>Embryophyta</taxon>
        <taxon>Bryophyta</taxon>
        <taxon>Bryophytina</taxon>
        <taxon>Bryopsida</taxon>
        <taxon>Dicranidae</taxon>
        <taxon>Pseudoditrichales</taxon>
        <taxon>Ditrichaceae</taxon>
        <taxon>Ceratodon</taxon>
    </lineage>
</organism>
<reference evidence="1" key="1">
    <citation type="submission" date="2020-06" db="EMBL/GenBank/DDBJ databases">
        <title>WGS assembly of Ceratodon purpureus strain R40.</title>
        <authorList>
            <person name="Carey S.B."/>
            <person name="Jenkins J."/>
            <person name="Shu S."/>
            <person name="Lovell J.T."/>
            <person name="Sreedasyam A."/>
            <person name="Maumus F."/>
            <person name="Tiley G.P."/>
            <person name="Fernandez-Pozo N."/>
            <person name="Barry K."/>
            <person name="Chen C."/>
            <person name="Wang M."/>
            <person name="Lipzen A."/>
            <person name="Daum C."/>
            <person name="Saski C.A."/>
            <person name="Payton A.C."/>
            <person name="Mcbreen J.C."/>
            <person name="Conrad R.E."/>
            <person name="Kollar L.M."/>
            <person name="Olsson S."/>
            <person name="Huttunen S."/>
            <person name="Landis J.B."/>
            <person name="Wickett N.J."/>
            <person name="Johnson M.G."/>
            <person name="Rensing S.A."/>
            <person name="Grimwood J."/>
            <person name="Schmutz J."/>
            <person name="Mcdaniel S.F."/>
        </authorList>
    </citation>
    <scope>NUCLEOTIDE SEQUENCE</scope>
    <source>
        <strain evidence="1">R40</strain>
    </source>
</reference>
<dbReference type="EMBL" id="CM026433">
    <property type="protein sequence ID" value="KAG0554036.1"/>
    <property type="molecule type" value="Genomic_DNA"/>
</dbReference>
<evidence type="ECO:0000313" key="1">
    <source>
        <dbReference type="EMBL" id="KAG0554036.1"/>
    </source>
</evidence>
<evidence type="ECO:0000313" key="2">
    <source>
        <dbReference type="Proteomes" id="UP000822688"/>
    </source>
</evidence>
<name>A0A8T0G422_CERPU</name>